<dbReference type="Gene3D" id="3.30.1340.10">
    <property type="entry name" value="HPr-like"/>
    <property type="match status" value="1"/>
</dbReference>
<dbReference type="EC" id="2.7.11.-" evidence="5"/>
<dbReference type="PRINTS" id="PR00107">
    <property type="entry name" value="PHOSPHOCPHPR"/>
</dbReference>
<gene>
    <name evidence="5" type="primary">ptsH_4</name>
    <name evidence="5" type="ORF">ERS852406_01828</name>
</gene>
<keyword evidence="3" id="KW-0598">Phosphotransferase system</keyword>
<comment type="subcellular location">
    <subcellularLocation>
        <location evidence="1">Cytoplasm</location>
    </subcellularLocation>
</comment>
<name>A0A174ELA8_9FIRM</name>
<dbReference type="PANTHER" id="PTHR33705:SF2">
    <property type="entry name" value="PHOSPHOCARRIER PROTEIN NPR"/>
    <property type="match status" value="1"/>
</dbReference>
<dbReference type="AlphaFoldDB" id="A0A174ELA8"/>
<dbReference type="RefSeq" id="WP_055227790.1">
    <property type="nucleotide sequence ID" value="NZ_CYYV01000008.1"/>
</dbReference>
<keyword evidence="5" id="KW-0808">Transferase</keyword>
<protein>
    <submittedName>
        <fullName evidence="5">Phosphocarrier protein HPr</fullName>
        <ecNumber evidence="5">2.7.11.-</ecNumber>
    </submittedName>
</protein>
<evidence type="ECO:0000313" key="5">
    <source>
        <dbReference type="EMBL" id="CUO37378.1"/>
    </source>
</evidence>
<evidence type="ECO:0000313" key="6">
    <source>
        <dbReference type="Proteomes" id="UP000095706"/>
    </source>
</evidence>
<dbReference type="Pfam" id="PF00381">
    <property type="entry name" value="PTS-HPr"/>
    <property type="match status" value="1"/>
</dbReference>
<evidence type="ECO:0000256" key="3">
    <source>
        <dbReference type="ARBA" id="ARBA00022683"/>
    </source>
</evidence>
<dbReference type="CDD" id="cd00367">
    <property type="entry name" value="PTS-HPr_like"/>
    <property type="match status" value="1"/>
</dbReference>
<dbReference type="Proteomes" id="UP000095706">
    <property type="component" value="Unassembled WGS sequence"/>
</dbReference>
<sequence length="94" mass="9887">MVSEKVTIVNPSGLHLLNAVNLSNSVSRYKSSMSFTYENNGMQGTVNLKSILSIVAAGIKQGETIEICSSGEDEEEALRAAVAAIKSGLGETPE</sequence>
<dbReference type="GO" id="GO:0016740">
    <property type="term" value="F:transferase activity"/>
    <property type="evidence" value="ECO:0007669"/>
    <property type="project" value="UniProtKB-KW"/>
</dbReference>
<dbReference type="InterPro" id="IPR035895">
    <property type="entry name" value="HPr-like_sf"/>
</dbReference>
<dbReference type="InterPro" id="IPR050399">
    <property type="entry name" value="HPr"/>
</dbReference>
<dbReference type="PANTHER" id="PTHR33705">
    <property type="entry name" value="PHOSPHOCARRIER PROTEIN HPR"/>
    <property type="match status" value="1"/>
</dbReference>
<keyword evidence="2" id="KW-0963">Cytoplasm</keyword>
<dbReference type="GO" id="GO:0009401">
    <property type="term" value="P:phosphoenolpyruvate-dependent sugar phosphotransferase system"/>
    <property type="evidence" value="ECO:0007669"/>
    <property type="project" value="UniProtKB-KW"/>
</dbReference>
<dbReference type="SUPFAM" id="SSF55594">
    <property type="entry name" value="HPr-like"/>
    <property type="match status" value="1"/>
</dbReference>
<accession>A0A174ELA8</accession>
<dbReference type="EMBL" id="CYYV01000008">
    <property type="protein sequence ID" value="CUO37378.1"/>
    <property type="molecule type" value="Genomic_DNA"/>
</dbReference>
<evidence type="ECO:0000259" key="4">
    <source>
        <dbReference type="PROSITE" id="PS51350"/>
    </source>
</evidence>
<evidence type="ECO:0000256" key="1">
    <source>
        <dbReference type="ARBA" id="ARBA00004496"/>
    </source>
</evidence>
<dbReference type="PROSITE" id="PS51350">
    <property type="entry name" value="PTS_HPR_DOM"/>
    <property type="match status" value="1"/>
</dbReference>
<dbReference type="GO" id="GO:0005737">
    <property type="term" value="C:cytoplasm"/>
    <property type="evidence" value="ECO:0007669"/>
    <property type="project" value="UniProtKB-SubCell"/>
</dbReference>
<dbReference type="NCBIfam" id="TIGR01003">
    <property type="entry name" value="PTS_HPr_family"/>
    <property type="match status" value="1"/>
</dbReference>
<feature type="domain" description="HPr" evidence="4">
    <location>
        <begin position="1"/>
        <end position="92"/>
    </location>
</feature>
<dbReference type="InterPro" id="IPR000032">
    <property type="entry name" value="HPr-like"/>
</dbReference>
<reference evidence="5 6" key="1">
    <citation type="submission" date="2015-09" db="EMBL/GenBank/DDBJ databases">
        <authorList>
            <consortium name="Pathogen Informatics"/>
        </authorList>
    </citation>
    <scope>NUCLEOTIDE SEQUENCE [LARGE SCALE GENOMIC DNA]</scope>
    <source>
        <strain evidence="5 6">2789STDY5608849</strain>
    </source>
</reference>
<evidence type="ECO:0000256" key="2">
    <source>
        <dbReference type="ARBA" id="ARBA00022490"/>
    </source>
</evidence>
<organism evidence="5 6">
    <name type="scientific">Fusicatenibacter saccharivorans</name>
    <dbReference type="NCBI Taxonomy" id="1150298"/>
    <lineage>
        <taxon>Bacteria</taxon>
        <taxon>Bacillati</taxon>
        <taxon>Bacillota</taxon>
        <taxon>Clostridia</taxon>
        <taxon>Lachnospirales</taxon>
        <taxon>Lachnospiraceae</taxon>
        <taxon>Fusicatenibacter</taxon>
    </lineage>
</organism>
<proteinExistence type="predicted"/>